<protein>
    <recommendedName>
        <fullName evidence="4">Fork-head domain-containing protein</fullName>
    </recommendedName>
</protein>
<evidence type="ECO:0000259" key="4">
    <source>
        <dbReference type="PROSITE" id="PS50039"/>
    </source>
</evidence>
<sequence length="172" mass="18982">MTTQELYKWFVHNTDIPRKSEGTGWKNSVRHSLSMNDVSNLPGMTCSLLLIPASLRHCPTLMILSKSQEVRLSSYIGIQESKRNRLGIGRSNDPTYITPATPYPGPAHDSWRFGGHHLQNPSQEESEYTGHPGDPGSVGTMASVGSCPELEIGFGGIWMAVEDSMRDSLRPL</sequence>
<dbReference type="InterPro" id="IPR036388">
    <property type="entry name" value="WH-like_DNA-bd_sf"/>
</dbReference>
<evidence type="ECO:0000256" key="1">
    <source>
        <dbReference type="ARBA" id="ARBA00023125"/>
    </source>
</evidence>
<feature type="DNA-binding region" description="Fork-head" evidence="2">
    <location>
        <begin position="1"/>
        <end position="42"/>
    </location>
</feature>
<keyword evidence="1 2" id="KW-0238">DNA-binding</keyword>
<dbReference type="AlphaFoldDB" id="A0A066X2L9"/>
<dbReference type="GO" id="GO:0043565">
    <property type="term" value="F:sequence-specific DNA binding"/>
    <property type="evidence" value="ECO:0007669"/>
    <property type="project" value="InterPro"/>
</dbReference>
<proteinExistence type="predicted"/>
<dbReference type="InterPro" id="IPR036390">
    <property type="entry name" value="WH_DNA-bd_sf"/>
</dbReference>
<feature type="region of interest" description="Disordered" evidence="3">
    <location>
        <begin position="112"/>
        <end position="138"/>
    </location>
</feature>
<dbReference type="GO" id="GO:0003700">
    <property type="term" value="F:DNA-binding transcription factor activity"/>
    <property type="evidence" value="ECO:0007669"/>
    <property type="project" value="InterPro"/>
</dbReference>
<accession>A0A066X2L9</accession>
<dbReference type="GO" id="GO:0005634">
    <property type="term" value="C:nucleus"/>
    <property type="evidence" value="ECO:0007669"/>
    <property type="project" value="UniProtKB-SubCell"/>
</dbReference>
<dbReference type="InterPro" id="IPR001766">
    <property type="entry name" value="Fork_head_dom"/>
</dbReference>
<dbReference type="Pfam" id="PF00250">
    <property type="entry name" value="Forkhead"/>
    <property type="match status" value="1"/>
</dbReference>
<name>A0A066X2L9_COLSU</name>
<dbReference type="HOGENOM" id="CLU_1555157_0_0_1"/>
<keyword evidence="6" id="KW-1185">Reference proteome</keyword>
<dbReference type="STRING" id="1173701.A0A066X2L9"/>
<dbReference type="InterPro" id="IPR030456">
    <property type="entry name" value="TF_fork_head_CS_2"/>
</dbReference>
<comment type="caution">
    <text evidence="5">The sequence shown here is derived from an EMBL/GenBank/DDBJ whole genome shotgun (WGS) entry which is preliminary data.</text>
</comment>
<evidence type="ECO:0000313" key="5">
    <source>
        <dbReference type="EMBL" id="KDN60001.1"/>
    </source>
</evidence>
<dbReference type="Gene3D" id="1.10.10.10">
    <property type="entry name" value="Winged helix-like DNA-binding domain superfamily/Winged helix DNA-binding domain"/>
    <property type="match status" value="1"/>
</dbReference>
<organism evidence="5 6">
    <name type="scientific">Colletotrichum sublineola</name>
    <name type="common">Sorghum anthracnose fungus</name>
    <dbReference type="NCBI Taxonomy" id="1173701"/>
    <lineage>
        <taxon>Eukaryota</taxon>
        <taxon>Fungi</taxon>
        <taxon>Dikarya</taxon>
        <taxon>Ascomycota</taxon>
        <taxon>Pezizomycotina</taxon>
        <taxon>Sordariomycetes</taxon>
        <taxon>Hypocreomycetidae</taxon>
        <taxon>Glomerellales</taxon>
        <taxon>Glomerellaceae</taxon>
        <taxon>Colletotrichum</taxon>
        <taxon>Colletotrichum graminicola species complex</taxon>
    </lineage>
</organism>
<keyword evidence="2" id="KW-0539">Nucleus</keyword>
<evidence type="ECO:0000256" key="2">
    <source>
        <dbReference type="PROSITE-ProRule" id="PRU00089"/>
    </source>
</evidence>
<evidence type="ECO:0000256" key="3">
    <source>
        <dbReference type="SAM" id="MobiDB-lite"/>
    </source>
</evidence>
<comment type="subcellular location">
    <subcellularLocation>
        <location evidence="2">Nucleus</location>
    </subcellularLocation>
</comment>
<feature type="domain" description="Fork-head" evidence="4">
    <location>
        <begin position="1"/>
        <end position="42"/>
    </location>
</feature>
<dbReference type="PROSITE" id="PS50039">
    <property type="entry name" value="FORK_HEAD_3"/>
    <property type="match status" value="1"/>
</dbReference>
<evidence type="ECO:0000313" key="6">
    <source>
        <dbReference type="Proteomes" id="UP000027238"/>
    </source>
</evidence>
<dbReference type="EMBL" id="JMSE01001560">
    <property type="protein sequence ID" value="KDN60001.1"/>
    <property type="molecule type" value="Genomic_DNA"/>
</dbReference>
<reference evidence="6" key="1">
    <citation type="journal article" date="2014" name="Genome Announc.">
        <title>Draft genome sequence of Colletotrichum sublineola, a destructive pathogen of cultivated sorghum.</title>
        <authorList>
            <person name="Baroncelli R."/>
            <person name="Sanz-Martin J.M."/>
            <person name="Rech G.E."/>
            <person name="Sukno S.A."/>
            <person name="Thon M.R."/>
        </authorList>
    </citation>
    <scope>NUCLEOTIDE SEQUENCE [LARGE SCALE GENOMIC DNA]</scope>
    <source>
        <strain evidence="6">TX430BB</strain>
    </source>
</reference>
<dbReference type="Proteomes" id="UP000027238">
    <property type="component" value="Unassembled WGS sequence"/>
</dbReference>
<dbReference type="PROSITE" id="PS00658">
    <property type="entry name" value="FORK_HEAD_2"/>
    <property type="match status" value="1"/>
</dbReference>
<gene>
    <name evidence="5" type="ORF">CSUB01_08012</name>
</gene>
<dbReference type="OrthoDB" id="5954824at2759"/>
<dbReference type="SUPFAM" id="SSF46785">
    <property type="entry name" value="Winged helix' DNA-binding domain"/>
    <property type="match status" value="1"/>
</dbReference>